<keyword evidence="3" id="KW-1185">Reference proteome</keyword>
<dbReference type="Pfam" id="PF15228">
    <property type="entry name" value="DAP"/>
    <property type="match status" value="1"/>
</dbReference>
<dbReference type="PANTHER" id="PTHR13177:SF4">
    <property type="entry name" value="GEO09647P1"/>
    <property type="match status" value="1"/>
</dbReference>
<dbReference type="GO" id="GO:0010507">
    <property type="term" value="P:negative regulation of autophagy"/>
    <property type="evidence" value="ECO:0007669"/>
    <property type="project" value="TreeGrafter"/>
</dbReference>
<feature type="compositionally biased region" description="Basic and acidic residues" evidence="1">
    <location>
        <begin position="185"/>
        <end position="195"/>
    </location>
</feature>
<proteinExistence type="predicted"/>
<dbReference type="AlphaFoldDB" id="A0AAW0TQ16"/>
<evidence type="ECO:0008006" key="4">
    <source>
        <dbReference type="Google" id="ProtNLM"/>
    </source>
</evidence>
<dbReference type="EMBL" id="JARAKH010000028">
    <property type="protein sequence ID" value="KAK8388457.1"/>
    <property type="molecule type" value="Genomic_DNA"/>
</dbReference>
<evidence type="ECO:0000256" key="1">
    <source>
        <dbReference type="SAM" id="MobiDB-lite"/>
    </source>
</evidence>
<dbReference type="GO" id="GO:0097190">
    <property type="term" value="P:apoptotic signaling pathway"/>
    <property type="evidence" value="ECO:0007669"/>
    <property type="project" value="TreeGrafter"/>
</dbReference>
<feature type="region of interest" description="Disordered" evidence="1">
    <location>
        <begin position="11"/>
        <end position="60"/>
    </location>
</feature>
<dbReference type="PANTHER" id="PTHR13177">
    <property type="entry name" value="DEATH-ASSOCIATED PROTEIN 1"/>
    <property type="match status" value="1"/>
</dbReference>
<feature type="compositionally biased region" description="Basic and acidic residues" evidence="1">
    <location>
        <begin position="126"/>
        <end position="143"/>
    </location>
</feature>
<comment type="caution">
    <text evidence="2">The sequence shown here is derived from an EMBL/GenBank/DDBJ whole genome shotgun (WGS) entry which is preliminary data.</text>
</comment>
<dbReference type="InterPro" id="IPR024130">
    <property type="entry name" value="DAP1/DAPL1"/>
</dbReference>
<dbReference type="Proteomes" id="UP001487740">
    <property type="component" value="Unassembled WGS sequence"/>
</dbReference>
<gene>
    <name evidence="2" type="ORF">O3P69_020440</name>
</gene>
<protein>
    <recommendedName>
        <fullName evidence="4">Death-associated protein 1</fullName>
    </recommendedName>
</protein>
<reference evidence="2 3" key="1">
    <citation type="submission" date="2023-03" db="EMBL/GenBank/DDBJ databases">
        <title>High-quality genome of Scylla paramamosain provides insights in environmental adaptation.</title>
        <authorList>
            <person name="Zhang L."/>
        </authorList>
    </citation>
    <scope>NUCLEOTIDE SEQUENCE [LARGE SCALE GENOMIC DNA]</scope>
    <source>
        <strain evidence="2">LZ_2023a</strain>
        <tissue evidence="2">Muscle</tissue>
    </source>
</reference>
<feature type="region of interest" description="Disordered" evidence="1">
    <location>
        <begin position="109"/>
        <end position="209"/>
    </location>
</feature>
<accession>A0AAW0TQ16</accession>
<name>A0AAW0TQ16_SCYPA</name>
<evidence type="ECO:0000313" key="3">
    <source>
        <dbReference type="Proteomes" id="UP001487740"/>
    </source>
</evidence>
<evidence type="ECO:0000313" key="2">
    <source>
        <dbReference type="EMBL" id="KAK8388457.1"/>
    </source>
</evidence>
<organism evidence="2 3">
    <name type="scientific">Scylla paramamosain</name>
    <name type="common">Mud crab</name>
    <dbReference type="NCBI Taxonomy" id="85552"/>
    <lineage>
        <taxon>Eukaryota</taxon>
        <taxon>Metazoa</taxon>
        <taxon>Ecdysozoa</taxon>
        <taxon>Arthropoda</taxon>
        <taxon>Crustacea</taxon>
        <taxon>Multicrustacea</taxon>
        <taxon>Malacostraca</taxon>
        <taxon>Eumalacostraca</taxon>
        <taxon>Eucarida</taxon>
        <taxon>Decapoda</taxon>
        <taxon>Pleocyemata</taxon>
        <taxon>Brachyura</taxon>
        <taxon>Eubrachyura</taxon>
        <taxon>Portunoidea</taxon>
        <taxon>Portunidae</taxon>
        <taxon>Portuninae</taxon>
        <taxon>Scylla</taxon>
    </lineage>
</organism>
<dbReference type="GO" id="GO:0034198">
    <property type="term" value="P:cellular response to amino acid starvation"/>
    <property type="evidence" value="ECO:0007669"/>
    <property type="project" value="TreeGrafter"/>
</dbReference>
<sequence length="209" mass="22824">MKTPKGLVTVAAKKARRGQPATASFHQFLRRRGPAPTSVSRVGNRTVKVGKSPRGPGRPSCITHLPPHAFRHTEDQSAGSRYLSVFLECSHFISLDTMSSNEEVEIKGGHPPAMKVGGVRIPQRHRGVDDKEGAPAKPHKDSEEDHEEEEMPVSKSPPKPPMMVSGVVAKVDKDFPTAAVKHTHEKPVPTHDPRPTHAVKPGVIQQPRK</sequence>
<dbReference type="GO" id="GO:0070513">
    <property type="term" value="F:death domain binding"/>
    <property type="evidence" value="ECO:0007669"/>
    <property type="project" value="TreeGrafter"/>
</dbReference>